<feature type="transmembrane region" description="Helical" evidence="1">
    <location>
        <begin position="265"/>
        <end position="283"/>
    </location>
</feature>
<feature type="transmembrane region" description="Helical" evidence="1">
    <location>
        <begin position="164"/>
        <end position="186"/>
    </location>
</feature>
<feature type="transmembrane region" description="Helical" evidence="1">
    <location>
        <begin position="12"/>
        <end position="31"/>
    </location>
</feature>
<feature type="transmembrane region" description="Helical" evidence="1">
    <location>
        <begin position="66"/>
        <end position="87"/>
    </location>
</feature>
<dbReference type="Proteomes" id="UP000820977">
    <property type="component" value="Unassembled WGS sequence"/>
</dbReference>
<protein>
    <submittedName>
        <fullName evidence="3">Acyltransferase</fullName>
    </submittedName>
</protein>
<sequence>MTNIKERKNWIDWMKAVGMLMIVWGHCFPDGGVSEFLYAFNVPLFFIISGYLTRRETSMAVCWDKCLHNLVIPYFILSLIKVAGFILKHLDDGLWAWSLFGVTFGFHSINGASGCGNLWFVYALIVIKLIFQVFVRGNRSMLAVCVLSLCGAVAYNYFHVEMAWGVADAMLALPFFMLGNLGSSVLKEPFNTFVGNMRRTSTATRWCMVAALAAATYIIGIYNGEASMFMGQYGNSLAVFITGAVTGSLAILILSVLLDKVRLSVVSVISAGSIVILEFHREFLHPVMKLISKLAPPTWQEVILTFALSLAATLAFVPIIMILKRYFPIVFGRRAQNIRL</sequence>
<feature type="domain" description="Acyltransferase 3" evidence="2">
    <location>
        <begin position="9"/>
        <end position="317"/>
    </location>
</feature>
<keyword evidence="1" id="KW-0812">Transmembrane</keyword>
<dbReference type="GO" id="GO:0016746">
    <property type="term" value="F:acyltransferase activity"/>
    <property type="evidence" value="ECO:0007669"/>
    <property type="project" value="UniProtKB-KW"/>
</dbReference>
<evidence type="ECO:0000313" key="3">
    <source>
        <dbReference type="EMBL" id="NPE24518.1"/>
    </source>
</evidence>
<feature type="transmembrane region" description="Helical" evidence="1">
    <location>
        <begin position="236"/>
        <end position="258"/>
    </location>
</feature>
<dbReference type="Pfam" id="PF01757">
    <property type="entry name" value="Acyl_transf_3"/>
    <property type="match status" value="1"/>
</dbReference>
<evidence type="ECO:0000259" key="2">
    <source>
        <dbReference type="Pfam" id="PF01757"/>
    </source>
</evidence>
<gene>
    <name evidence="3" type="ORF">HPS54_03105</name>
</gene>
<comment type="caution">
    <text evidence="3">The sequence shown here is derived from an EMBL/GenBank/DDBJ whole genome shotgun (WGS) entry which is preliminary data.</text>
</comment>
<dbReference type="InterPro" id="IPR002656">
    <property type="entry name" value="Acyl_transf_3_dom"/>
</dbReference>
<keyword evidence="1" id="KW-0472">Membrane</keyword>
<evidence type="ECO:0000256" key="1">
    <source>
        <dbReference type="SAM" id="Phobius"/>
    </source>
</evidence>
<accession>A0ABX2B130</accession>
<feature type="transmembrane region" description="Helical" evidence="1">
    <location>
        <begin position="107"/>
        <end position="131"/>
    </location>
</feature>
<evidence type="ECO:0000313" key="4">
    <source>
        <dbReference type="Proteomes" id="UP000820977"/>
    </source>
</evidence>
<dbReference type="RefSeq" id="WP_172344014.1">
    <property type="nucleotide sequence ID" value="NZ_CATJFF010000058.1"/>
</dbReference>
<feature type="transmembrane region" description="Helical" evidence="1">
    <location>
        <begin position="37"/>
        <end position="54"/>
    </location>
</feature>
<dbReference type="PANTHER" id="PTHR37312">
    <property type="entry name" value="MEMBRANE-BOUND ACYLTRANSFERASE YKRP-RELATED"/>
    <property type="match status" value="1"/>
</dbReference>
<proteinExistence type="predicted"/>
<dbReference type="InterPro" id="IPR052734">
    <property type="entry name" value="Nod_factor_acetyltransferase"/>
</dbReference>
<keyword evidence="3" id="KW-0808">Transferase</keyword>
<keyword evidence="4" id="KW-1185">Reference proteome</keyword>
<reference evidence="3 4" key="1">
    <citation type="submission" date="2020-05" db="EMBL/GenBank/DDBJ databases">
        <title>Distinct polysaccharide utilization as determinants for interspecies competition between intestinal Prevotella spp.</title>
        <authorList>
            <person name="Galvez E.J.C."/>
            <person name="Iljazovic A."/>
            <person name="Strowig T."/>
        </authorList>
    </citation>
    <scope>NUCLEOTIDE SEQUENCE [LARGE SCALE GENOMIC DNA]</scope>
    <source>
        <strain evidence="3 4">PCHR</strain>
    </source>
</reference>
<dbReference type="EMBL" id="JABKKJ010000003">
    <property type="protein sequence ID" value="NPE24518.1"/>
    <property type="molecule type" value="Genomic_DNA"/>
</dbReference>
<organism evidence="3 4">
    <name type="scientific">Xylanibacter caecicola</name>
    <dbReference type="NCBI Taxonomy" id="2736294"/>
    <lineage>
        <taxon>Bacteria</taxon>
        <taxon>Pseudomonadati</taxon>
        <taxon>Bacteroidota</taxon>
        <taxon>Bacteroidia</taxon>
        <taxon>Bacteroidales</taxon>
        <taxon>Prevotellaceae</taxon>
        <taxon>Xylanibacter</taxon>
    </lineage>
</organism>
<feature type="transmembrane region" description="Helical" evidence="1">
    <location>
        <begin position="140"/>
        <end position="158"/>
    </location>
</feature>
<feature type="transmembrane region" description="Helical" evidence="1">
    <location>
        <begin position="206"/>
        <end position="224"/>
    </location>
</feature>
<dbReference type="PANTHER" id="PTHR37312:SF1">
    <property type="entry name" value="MEMBRANE-BOUND ACYLTRANSFERASE YKRP-RELATED"/>
    <property type="match status" value="1"/>
</dbReference>
<name>A0ABX2B130_9BACT</name>
<keyword evidence="1" id="KW-1133">Transmembrane helix</keyword>
<feature type="transmembrane region" description="Helical" evidence="1">
    <location>
        <begin position="303"/>
        <end position="323"/>
    </location>
</feature>
<keyword evidence="3" id="KW-0012">Acyltransferase</keyword>